<dbReference type="InParanoid" id="A0A1Z5RHI9"/>
<sequence>MLQGGVGLSLLQFCNLNSFRTNGVRFLHGLISSLVLQ</sequence>
<evidence type="ECO:0000313" key="1">
    <source>
        <dbReference type="EMBL" id="OQU83079.1"/>
    </source>
</evidence>
<dbReference type="Proteomes" id="UP000000768">
    <property type="component" value="Chromosome 5"/>
</dbReference>
<proteinExistence type="predicted"/>
<evidence type="ECO:0000313" key="2">
    <source>
        <dbReference type="Proteomes" id="UP000000768"/>
    </source>
</evidence>
<dbReference type="Gramene" id="OQU83079">
    <property type="protein sequence ID" value="OQU83079"/>
    <property type="gene ID" value="SORBI_3005G072850"/>
</dbReference>
<gene>
    <name evidence="1" type="ORF">SORBI_3005G072850</name>
</gene>
<accession>A0A1Z5RHI9</accession>
<organism evidence="1 2">
    <name type="scientific">Sorghum bicolor</name>
    <name type="common">Sorghum</name>
    <name type="synonym">Sorghum vulgare</name>
    <dbReference type="NCBI Taxonomy" id="4558"/>
    <lineage>
        <taxon>Eukaryota</taxon>
        <taxon>Viridiplantae</taxon>
        <taxon>Streptophyta</taxon>
        <taxon>Embryophyta</taxon>
        <taxon>Tracheophyta</taxon>
        <taxon>Spermatophyta</taxon>
        <taxon>Magnoliopsida</taxon>
        <taxon>Liliopsida</taxon>
        <taxon>Poales</taxon>
        <taxon>Poaceae</taxon>
        <taxon>PACMAD clade</taxon>
        <taxon>Panicoideae</taxon>
        <taxon>Andropogonodae</taxon>
        <taxon>Andropogoneae</taxon>
        <taxon>Sorghinae</taxon>
        <taxon>Sorghum</taxon>
    </lineage>
</organism>
<dbReference type="EMBL" id="CM000764">
    <property type="protein sequence ID" value="OQU83079.1"/>
    <property type="molecule type" value="Genomic_DNA"/>
</dbReference>
<keyword evidence="2" id="KW-1185">Reference proteome</keyword>
<reference evidence="1 2" key="1">
    <citation type="journal article" date="2009" name="Nature">
        <title>The Sorghum bicolor genome and the diversification of grasses.</title>
        <authorList>
            <person name="Paterson A.H."/>
            <person name="Bowers J.E."/>
            <person name="Bruggmann R."/>
            <person name="Dubchak I."/>
            <person name="Grimwood J."/>
            <person name="Gundlach H."/>
            <person name="Haberer G."/>
            <person name="Hellsten U."/>
            <person name="Mitros T."/>
            <person name="Poliakov A."/>
            <person name="Schmutz J."/>
            <person name="Spannagl M."/>
            <person name="Tang H."/>
            <person name="Wang X."/>
            <person name="Wicker T."/>
            <person name="Bharti A.K."/>
            <person name="Chapman J."/>
            <person name="Feltus F.A."/>
            <person name="Gowik U."/>
            <person name="Grigoriev I.V."/>
            <person name="Lyons E."/>
            <person name="Maher C.A."/>
            <person name="Martis M."/>
            <person name="Narechania A."/>
            <person name="Otillar R.P."/>
            <person name="Penning B.W."/>
            <person name="Salamov A.A."/>
            <person name="Wang Y."/>
            <person name="Zhang L."/>
            <person name="Carpita N.C."/>
            <person name="Freeling M."/>
            <person name="Gingle A.R."/>
            <person name="Hash C.T."/>
            <person name="Keller B."/>
            <person name="Klein P."/>
            <person name="Kresovich S."/>
            <person name="McCann M.C."/>
            <person name="Ming R."/>
            <person name="Peterson D.G."/>
            <person name="Mehboob-ur-Rahman"/>
            <person name="Ware D."/>
            <person name="Westhoff P."/>
            <person name="Mayer K.F."/>
            <person name="Messing J."/>
            <person name="Rokhsar D.S."/>
        </authorList>
    </citation>
    <scope>NUCLEOTIDE SEQUENCE [LARGE SCALE GENOMIC DNA]</scope>
    <source>
        <strain evidence="2">cv. BTx623</strain>
    </source>
</reference>
<dbReference type="AlphaFoldDB" id="A0A1Z5RHI9"/>
<protein>
    <submittedName>
        <fullName evidence="1">Uncharacterized protein</fullName>
    </submittedName>
</protein>
<reference evidence="2" key="2">
    <citation type="journal article" date="2018" name="Plant J.">
        <title>The Sorghum bicolor reference genome: improved assembly, gene annotations, a transcriptome atlas, and signatures of genome organization.</title>
        <authorList>
            <person name="McCormick R.F."/>
            <person name="Truong S.K."/>
            <person name="Sreedasyam A."/>
            <person name="Jenkins J."/>
            <person name="Shu S."/>
            <person name="Sims D."/>
            <person name="Kennedy M."/>
            <person name="Amirebrahimi M."/>
            <person name="Weers B.D."/>
            <person name="McKinley B."/>
            <person name="Mattison A."/>
            <person name="Morishige D.T."/>
            <person name="Grimwood J."/>
            <person name="Schmutz J."/>
            <person name="Mullet J.E."/>
        </authorList>
    </citation>
    <scope>NUCLEOTIDE SEQUENCE [LARGE SCALE GENOMIC DNA]</scope>
    <source>
        <strain evidence="2">cv. BTx623</strain>
    </source>
</reference>
<name>A0A1Z5RHI9_SORBI</name>